<dbReference type="InterPro" id="IPR002509">
    <property type="entry name" value="NODB_dom"/>
</dbReference>
<dbReference type="InterPro" id="IPR011330">
    <property type="entry name" value="Glyco_hydro/deAcase_b/a-brl"/>
</dbReference>
<dbReference type="Gene3D" id="3.20.20.370">
    <property type="entry name" value="Glycoside hydrolase/deacetylase"/>
    <property type="match status" value="1"/>
</dbReference>
<reference evidence="3" key="1">
    <citation type="submission" date="2016-10" db="EMBL/GenBank/DDBJ databases">
        <authorList>
            <person name="Varghese N."/>
            <person name="Submissions S."/>
        </authorList>
    </citation>
    <scope>NUCLEOTIDE SEQUENCE [LARGE SCALE GENOMIC DNA]</scope>
    <source>
        <strain evidence="3">DSM 45413</strain>
    </source>
</reference>
<dbReference type="OrthoDB" id="9797391at2"/>
<evidence type="ECO:0000259" key="1">
    <source>
        <dbReference type="PROSITE" id="PS51677"/>
    </source>
</evidence>
<feature type="domain" description="NodB homology" evidence="1">
    <location>
        <begin position="67"/>
        <end position="249"/>
    </location>
</feature>
<name>A0A1H8UN73_9ACTN</name>
<evidence type="ECO:0000313" key="3">
    <source>
        <dbReference type="Proteomes" id="UP000198960"/>
    </source>
</evidence>
<dbReference type="PANTHER" id="PTHR10587">
    <property type="entry name" value="GLYCOSYL TRANSFERASE-RELATED"/>
    <property type="match status" value="1"/>
</dbReference>
<accession>A0A1H8UN73</accession>
<dbReference type="InterPro" id="IPR050248">
    <property type="entry name" value="Polysacc_deacetylase_ArnD"/>
</dbReference>
<dbReference type="AlphaFoldDB" id="A0A1H8UN73"/>
<dbReference type="PROSITE" id="PS51677">
    <property type="entry name" value="NODB"/>
    <property type="match status" value="1"/>
</dbReference>
<dbReference type="GO" id="GO:0016810">
    <property type="term" value="F:hydrolase activity, acting on carbon-nitrogen (but not peptide) bonds"/>
    <property type="evidence" value="ECO:0007669"/>
    <property type="project" value="InterPro"/>
</dbReference>
<proteinExistence type="predicted"/>
<dbReference type="Pfam" id="PF01522">
    <property type="entry name" value="Polysacc_deac_1"/>
    <property type="match status" value="1"/>
</dbReference>
<dbReference type="GO" id="GO:0005975">
    <property type="term" value="P:carbohydrate metabolic process"/>
    <property type="evidence" value="ECO:0007669"/>
    <property type="project" value="InterPro"/>
</dbReference>
<organism evidence="2 3">
    <name type="scientific">Trujillonella endophytica</name>
    <dbReference type="NCBI Taxonomy" id="673521"/>
    <lineage>
        <taxon>Bacteria</taxon>
        <taxon>Bacillati</taxon>
        <taxon>Actinomycetota</taxon>
        <taxon>Actinomycetes</taxon>
        <taxon>Geodermatophilales</taxon>
        <taxon>Geodermatophilaceae</taxon>
        <taxon>Trujillonella</taxon>
    </lineage>
</organism>
<dbReference type="EMBL" id="FOEE01000009">
    <property type="protein sequence ID" value="SEP04659.1"/>
    <property type="molecule type" value="Genomic_DNA"/>
</dbReference>
<dbReference type="SUPFAM" id="SSF88713">
    <property type="entry name" value="Glycoside hydrolase/deacetylase"/>
    <property type="match status" value="1"/>
</dbReference>
<evidence type="ECO:0000313" key="2">
    <source>
        <dbReference type="EMBL" id="SEP04659.1"/>
    </source>
</evidence>
<keyword evidence="3" id="KW-1185">Reference proteome</keyword>
<gene>
    <name evidence="2" type="ORF">SAMN05660991_02963</name>
</gene>
<sequence length="259" mass="27506">MDRRRLLLLAAGGVLGAAVGRGTAELVADREGGAWPVALPAAATPQQPPGTSPPPSGVVDRLPGTGSRLALTIDDGVSSAVVAAFAELAADTGLRLTFFPNGCYRSWSDNARALRPLVDSGQVALGNHTWSHADLRTLDDAAVAEDIGRNRRFLADTFGAGETPFFRPPYGSRDERVDRIAADCGHPTVAMWEGTLGDHRVLGAEELMAAARRWFAAQCIVIGHANHDTVTTVLDQLVELIEERALETVTLADVWAAPR</sequence>
<dbReference type="CDD" id="cd10917">
    <property type="entry name" value="CE4_NodB_like_6s_7s"/>
    <property type="match status" value="1"/>
</dbReference>
<dbReference type="STRING" id="673521.SAMN05660991_02963"/>
<protein>
    <submittedName>
        <fullName evidence="2">Peptidoglycan/xylan/chitin deacetylase, PgdA/CDA1 family</fullName>
    </submittedName>
</protein>
<dbReference type="Proteomes" id="UP000198960">
    <property type="component" value="Unassembled WGS sequence"/>
</dbReference>
<dbReference type="RefSeq" id="WP_091944828.1">
    <property type="nucleotide sequence ID" value="NZ_FOEE01000009.1"/>
</dbReference>